<feature type="compositionally biased region" description="Acidic residues" evidence="12">
    <location>
        <begin position="268"/>
        <end position="284"/>
    </location>
</feature>
<feature type="compositionally biased region" description="Basic and acidic residues" evidence="12">
    <location>
        <begin position="252"/>
        <end position="267"/>
    </location>
</feature>
<dbReference type="Gene3D" id="1.10.274.100">
    <property type="entry name" value="RNA polymerase Rpb1, domain 3"/>
    <property type="match status" value="1"/>
</dbReference>
<dbReference type="Gene3D" id="3.30.1490.180">
    <property type="entry name" value="RNA polymerase ii"/>
    <property type="match status" value="1"/>
</dbReference>
<sequence>MGSYSQVEHTRIEDIGFRIYTEDEIRHISLVEVTNDESFNELGHIIPSGLYDLHMGPVPGRTKDICQTCGKTNLRCQGHCGHIELPLPVYNPFFYNVLNKTLRGICYNCHRIQVRAHHVLLLKYQMQLLDAGYGYEALELENILSRSISSPMEATEVAVGIDDKEPSQKDAGIVADLMSIKKTLSKYCDKVIRGGTCSPETSTSIIKNLETEVVKSFIKKCYYSDKKRCIFCHQSIVRLTLQNSRFIRSGVNKKEKDKDKDKDKDGQTDEVEAEREEREEEGENGEEKSNTILDAQSYITSEQARDILRQCWDKNQEVLSALYPVLATSELPYPTDIFFLSTLMVVPPKFRPCNYREGVAIEHQHTVILRNIVRLSKVLRFLLSLVNGSVRELPEVLQYMVAEVAGSTHVEKIQTVWYQLQNYVDALYDAELSRLVKSTTKGMRQIIEKKEGLFRHNLMGKRVNFSARSVAAPDPMLAVDEVGVPKDFAVRLYYPVPVTQWNVEYLRRLVQNGPLVYPGAVMVEDEEGHRKHLSATDPKQREAMAKKLLTPPESHVHCVNAHKIVFRHLQNGDFVLMNRQPTLHRPSIQAHRARVMPNDRVFRMPYANCKAYNADFDGDELNMHFPQNELARSEAQYLVTTHAQYLTPKDGSPLAGLIQDCVVASVMLTMRGKFFTRQDYQQLVYSGLPDHTARIKTLPPTILKPQQLWSGKQVMSTLLLNIIPEHKARPSFSFRTSVKVDLWQTSEPRPWRAGGSAEHRRETMTDSDFVMRDGELLSGVIDKSAIGSTSHGLVHVCYELYGGVVASKLLTAINRLCVYYLKWCGHTISVKEFVTPKSVSKWRRNALTNLVERAAFGVSLKLDVMEADLREYFERCHMSGNEKDMASIDAAYTAVLGSTTSSVTGQNEKQLLRRGLDNHMRMMVDTGAKGSKVNMNQMASLFGSVAIDGKRMPLSITGKSLPSFKAYEVNPRAGGYIPDRFMTGINPKSYYFLCIVGRDSLQHTAVKTADSGYLQRCLIKHLEGIQVKYDMTVRNSDGLVLQFSYGEDGLDVTKVPFLKSLATMDVLVQNGHRLMEPRALALAKSTGEHELVENYRKKMSKRNKKGVKQSGVRWSGFLKFCSKIDEQKHIPGYTVGRSNANLHLQNLWHQLKPEERDKYKKKTAKILDPINSVFSSASNLGVVSEALDAMVAKYYEQVHLPHTPATHRLTKREVATAVHMKALNSIVNPGEAVGALCAQALGEPLTQMTLNTFHFAGRDELNVTLGVPRMKEVLRTASKNISTPIMEVPFLDHVTRSRAEALRMKLSEVSLGKVLESMTITTGLHQKESGRLKHRTVLRLTFLPHKEYRFVYAVTPSQILAFVEKEFIPKIVMKDIHNSFKHKMAMCDSYKKRPSRKTVPEEREGRDAAEDAQETEKNKITFGVSDDENEEEEDEERAAGDGDVATSSWSRKQEEQDYSEPEEEDREEGGLSDDEGTESKKKDAVAEDEGFGEEEVEEAGEEENMEMPSSNLHLSTKRRKENVSPEEARQRQELLMEKDSWIVDYNFDRERELWCEVTLDLPVSRGVCDLHSIVRAAATRSLVHFVRGIRRVFVVEKDSRLMLRTEGVNILKMFEFEHLLDVNHLYTNNIHQVAQMYGIEAAQRSVIRELRAVQSAYDIKVDFRHLTLLADYFTCEGEYKACSRQALASSLSPIQKMSFETCTQFLKSAVLRGERDRMESPSASIAFGQPVKLGTNAMQLLQTVNVGGS</sequence>
<dbReference type="InterPro" id="IPR007081">
    <property type="entry name" value="RNA_pol_Rpb1_5"/>
</dbReference>
<dbReference type="PANTHER" id="PTHR19376:SF11">
    <property type="entry name" value="DNA-DIRECTED RNA POLYMERASE I SUBUNIT RPA1"/>
    <property type="match status" value="1"/>
</dbReference>
<evidence type="ECO:0000256" key="10">
    <source>
        <dbReference type="ARBA" id="ARBA00023242"/>
    </source>
</evidence>
<evidence type="ECO:0000256" key="8">
    <source>
        <dbReference type="ARBA" id="ARBA00022842"/>
    </source>
</evidence>
<evidence type="ECO:0000256" key="7">
    <source>
        <dbReference type="ARBA" id="ARBA00022833"/>
    </source>
</evidence>
<dbReference type="Gene3D" id="1.10.132.30">
    <property type="match status" value="1"/>
</dbReference>
<dbReference type="InterPro" id="IPR007083">
    <property type="entry name" value="RNA_pol_Rpb1_4"/>
</dbReference>
<evidence type="ECO:0000256" key="6">
    <source>
        <dbReference type="ARBA" id="ARBA00022723"/>
    </source>
</evidence>
<feature type="region of interest" description="Disordered" evidence="12">
    <location>
        <begin position="1389"/>
        <end position="1531"/>
    </location>
</feature>
<dbReference type="InterPro" id="IPR007066">
    <property type="entry name" value="RNA_pol_Rpb1_3"/>
</dbReference>
<keyword evidence="5 11" id="KW-0548">Nucleotidyltransferase</keyword>
<dbReference type="Pfam" id="PF04983">
    <property type="entry name" value="RNA_pol_Rpb1_3"/>
    <property type="match status" value="1"/>
</dbReference>
<dbReference type="GO" id="GO:0003677">
    <property type="term" value="F:DNA binding"/>
    <property type="evidence" value="ECO:0007669"/>
    <property type="project" value="InterPro"/>
</dbReference>
<dbReference type="InterPro" id="IPR045867">
    <property type="entry name" value="DNA-dir_RpoC_beta_prime"/>
</dbReference>
<dbReference type="PANTHER" id="PTHR19376">
    <property type="entry name" value="DNA-DIRECTED RNA POLYMERASE"/>
    <property type="match status" value="1"/>
</dbReference>
<evidence type="ECO:0000256" key="11">
    <source>
        <dbReference type="RuleBase" id="RU004279"/>
    </source>
</evidence>
<evidence type="ECO:0000256" key="5">
    <source>
        <dbReference type="ARBA" id="ARBA00022695"/>
    </source>
</evidence>
<feature type="compositionally biased region" description="Acidic residues" evidence="12">
    <location>
        <begin position="1486"/>
        <end position="1505"/>
    </location>
</feature>
<dbReference type="GO" id="GO:0005736">
    <property type="term" value="C:RNA polymerase I complex"/>
    <property type="evidence" value="ECO:0007669"/>
    <property type="project" value="UniProtKB-ARBA"/>
</dbReference>
<feature type="compositionally biased region" description="Acidic residues" evidence="12">
    <location>
        <begin position="1425"/>
        <end position="1436"/>
    </location>
</feature>
<dbReference type="EMBL" id="GDRN01094313">
    <property type="protein sequence ID" value="JAI59733.1"/>
    <property type="molecule type" value="Transcribed_RNA"/>
</dbReference>
<comment type="similarity">
    <text evidence="2 11">Belongs to the RNA polymerase beta' chain family.</text>
</comment>
<dbReference type="GO" id="GO:0006351">
    <property type="term" value="P:DNA-templated transcription"/>
    <property type="evidence" value="ECO:0007669"/>
    <property type="project" value="InterPro"/>
</dbReference>
<keyword evidence="3 11" id="KW-0240">DNA-directed RNA polymerase</keyword>
<feature type="domain" description="RNA polymerase N-terminal" evidence="13">
    <location>
        <begin position="336"/>
        <end position="669"/>
    </location>
</feature>
<evidence type="ECO:0000256" key="1">
    <source>
        <dbReference type="ARBA" id="ARBA00004123"/>
    </source>
</evidence>
<dbReference type="Pfam" id="PF04998">
    <property type="entry name" value="RNA_pol_Rpb1_5"/>
    <property type="match status" value="1"/>
</dbReference>
<dbReference type="GO" id="GO:0003899">
    <property type="term" value="F:DNA-directed RNA polymerase activity"/>
    <property type="evidence" value="ECO:0007669"/>
    <property type="project" value="UniProtKB-EC"/>
</dbReference>
<dbReference type="Gene3D" id="6.10.250.2940">
    <property type="match status" value="1"/>
</dbReference>
<dbReference type="InterPro" id="IPR006592">
    <property type="entry name" value="RNA_pol_N"/>
</dbReference>
<dbReference type="InterPro" id="IPR038120">
    <property type="entry name" value="Rpb1_funnel_sf"/>
</dbReference>
<comment type="function">
    <text evidence="11">DNA-dependent RNA polymerase catalyzes the transcription of DNA into RNA using the four ribonucleoside triphosphates as substrates.</text>
</comment>
<comment type="subcellular location">
    <subcellularLocation>
        <location evidence="1">Nucleus</location>
    </subcellularLocation>
</comment>
<dbReference type="Gene3D" id="1.10.357.120">
    <property type="match status" value="1"/>
</dbReference>
<evidence type="ECO:0000256" key="9">
    <source>
        <dbReference type="ARBA" id="ARBA00023163"/>
    </source>
</evidence>
<proteinExistence type="inferred from homology"/>
<keyword evidence="9 11" id="KW-0804">Transcription</keyword>
<keyword evidence="6" id="KW-0479">Metal-binding</keyword>
<feature type="compositionally biased region" description="Acidic residues" evidence="12">
    <location>
        <begin position="1456"/>
        <end position="1476"/>
    </location>
</feature>
<protein>
    <recommendedName>
        <fullName evidence="11">DNA-directed RNA polymerase subunit</fullName>
        <ecNumber evidence="11">2.7.7.6</ecNumber>
    </recommendedName>
</protein>
<dbReference type="Pfam" id="PF05000">
    <property type="entry name" value="RNA_pol_Rpb1_4"/>
    <property type="match status" value="1"/>
</dbReference>
<dbReference type="SUPFAM" id="SSF64484">
    <property type="entry name" value="beta and beta-prime subunits of DNA dependent RNA-polymerase"/>
    <property type="match status" value="1"/>
</dbReference>
<organism evidence="14">
    <name type="scientific">Scylla olivacea</name>
    <name type="common">Orange mud crab</name>
    <name type="synonym">Cancer olivacea</name>
    <dbReference type="NCBI Taxonomy" id="85551"/>
    <lineage>
        <taxon>Eukaryota</taxon>
        <taxon>Metazoa</taxon>
        <taxon>Ecdysozoa</taxon>
        <taxon>Arthropoda</taxon>
        <taxon>Crustacea</taxon>
        <taxon>Multicrustacea</taxon>
        <taxon>Malacostraca</taxon>
        <taxon>Eumalacostraca</taxon>
        <taxon>Eucarida</taxon>
        <taxon>Decapoda</taxon>
        <taxon>Pleocyemata</taxon>
        <taxon>Brachyura</taxon>
        <taxon>Eubrachyura</taxon>
        <taxon>Portunoidea</taxon>
        <taxon>Portunidae</taxon>
        <taxon>Portuninae</taxon>
        <taxon>Scylla</taxon>
    </lineage>
</organism>
<keyword evidence="8" id="KW-0460">Magnesium</keyword>
<evidence type="ECO:0000256" key="2">
    <source>
        <dbReference type="ARBA" id="ARBA00006460"/>
    </source>
</evidence>
<name>A0A0P4W3U2_SCYOL</name>
<dbReference type="Gene3D" id="3.30.70.2850">
    <property type="match status" value="1"/>
</dbReference>
<dbReference type="Gene3D" id="2.40.40.20">
    <property type="match status" value="1"/>
</dbReference>
<dbReference type="Gene3D" id="1.10.150.390">
    <property type="match status" value="1"/>
</dbReference>
<keyword evidence="4 11" id="KW-0808">Transferase</keyword>
<dbReference type="Pfam" id="PF04997">
    <property type="entry name" value="RNA_pol_Rpb1_1"/>
    <property type="match status" value="1"/>
</dbReference>
<evidence type="ECO:0000256" key="4">
    <source>
        <dbReference type="ARBA" id="ARBA00022679"/>
    </source>
</evidence>
<keyword evidence="10" id="KW-0539">Nucleus</keyword>
<dbReference type="GO" id="GO:0046872">
    <property type="term" value="F:metal ion binding"/>
    <property type="evidence" value="ECO:0007669"/>
    <property type="project" value="UniProtKB-KW"/>
</dbReference>
<dbReference type="SMART" id="SM00663">
    <property type="entry name" value="RPOLA_N"/>
    <property type="match status" value="1"/>
</dbReference>
<feature type="compositionally biased region" description="Basic and acidic residues" evidence="12">
    <location>
        <begin position="1398"/>
        <end position="1419"/>
    </location>
</feature>
<dbReference type="InterPro" id="IPR000722">
    <property type="entry name" value="RNA_pol_asu"/>
</dbReference>
<evidence type="ECO:0000313" key="14">
    <source>
        <dbReference type="EMBL" id="JAI59733.1"/>
    </source>
</evidence>
<dbReference type="FunFam" id="2.40.40.20:FF:000019">
    <property type="entry name" value="DNA-directed RNA polymerase II subunit RPB1"/>
    <property type="match status" value="1"/>
</dbReference>
<evidence type="ECO:0000256" key="12">
    <source>
        <dbReference type="SAM" id="MobiDB-lite"/>
    </source>
</evidence>
<dbReference type="InterPro" id="IPR015699">
    <property type="entry name" value="DNA-dir_RNA_pol1_lsu_N"/>
</dbReference>
<dbReference type="Gene3D" id="4.10.860.120">
    <property type="entry name" value="RNA polymerase II, clamp domain"/>
    <property type="match status" value="1"/>
</dbReference>
<dbReference type="EC" id="2.7.7.6" evidence="11"/>
<comment type="catalytic activity">
    <reaction evidence="11">
        <text>RNA(n) + a ribonucleoside 5'-triphosphate = RNA(n+1) + diphosphate</text>
        <dbReference type="Rhea" id="RHEA:21248"/>
        <dbReference type="Rhea" id="RHEA-COMP:14527"/>
        <dbReference type="Rhea" id="RHEA-COMP:17342"/>
        <dbReference type="ChEBI" id="CHEBI:33019"/>
        <dbReference type="ChEBI" id="CHEBI:61557"/>
        <dbReference type="ChEBI" id="CHEBI:140395"/>
        <dbReference type="EC" id="2.7.7.6"/>
    </reaction>
</comment>
<evidence type="ECO:0000259" key="13">
    <source>
        <dbReference type="SMART" id="SM00663"/>
    </source>
</evidence>
<dbReference type="InterPro" id="IPR044893">
    <property type="entry name" value="RNA_pol_Rpb1_clamp_domain"/>
</dbReference>
<accession>A0A0P4W3U2</accession>
<dbReference type="Pfam" id="PF00623">
    <property type="entry name" value="RNA_pol_Rpb1_2"/>
    <property type="match status" value="1"/>
</dbReference>
<keyword evidence="7" id="KW-0862">Zinc</keyword>
<evidence type="ECO:0000256" key="3">
    <source>
        <dbReference type="ARBA" id="ARBA00022478"/>
    </source>
</evidence>
<dbReference type="InterPro" id="IPR007080">
    <property type="entry name" value="RNA_pol_Rpb1_1"/>
</dbReference>
<feature type="region of interest" description="Disordered" evidence="12">
    <location>
        <begin position="252"/>
        <end position="292"/>
    </location>
</feature>
<dbReference type="InterPro" id="IPR042102">
    <property type="entry name" value="RNA_pol_Rpb1_3_sf"/>
</dbReference>
<feature type="compositionally biased region" description="Basic and acidic residues" evidence="12">
    <location>
        <begin position="1521"/>
        <end position="1531"/>
    </location>
</feature>
<dbReference type="CDD" id="cd01435">
    <property type="entry name" value="RNAP_I_RPA1_N"/>
    <property type="match status" value="1"/>
</dbReference>
<reference evidence="14" key="1">
    <citation type="submission" date="2015-09" db="EMBL/GenBank/DDBJ databases">
        <title>Scylla olivacea transcriptome.</title>
        <authorList>
            <person name="Ikhwanuddin M."/>
        </authorList>
    </citation>
    <scope>NUCLEOTIDE SEQUENCE</scope>
</reference>